<organism evidence="8">
    <name type="scientific">Araucaria cunninghamii</name>
    <name type="common">Hoop pine</name>
    <name type="synonym">Moreton Bay pine</name>
    <dbReference type="NCBI Taxonomy" id="56994"/>
    <lineage>
        <taxon>Eukaryota</taxon>
        <taxon>Viridiplantae</taxon>
        <taxon>Streptophyta</taxon>
        <taxon>Embryophyta</taxon>
        <taxon>Tracheophyta</taxon>
        <taxon>Spermatophyta</taxon>
        <taxon>Pinopsida</taxon>
        <taxon>Pinidae</taxon>
        <taxon>Conifers II</taxon>
        <taxon>Araucariales</taxon>
        <taxon>Araucariaceae</taxon>
        <taxon>Araucaria</taxon>
    </lineage>
</organism>
<feature type="transmembrane region" description="Helical" evidence="5">
    <location>
        <begin position="12"/>
        <end position="33"/>
    </location>
</feature>
<feature type="transmembrane region" description="Helical" evidence="5">
    <location>
        <begin position="506"/>
        <end position="526"/>
    </location>
</feature>
<dbReference type="Gene3D" id="1.20.1250.20">
    <property type="entry name" value="MFS general substrate transporter like domains"/>
    <property type="match status" value="2"/>
</dbReference>
<proteinExistence type="predicted"/>
<dbReference type="InterPro" id="IPR056555">
    <property type="entry name" value="NFD4_C"/>
</dbReference>
<dbReference type="SUPFAM" id="SSF103473">
    <property type="entry name" value="MFS general substrate transporter"/>
    <property type="match status" value="2"/>
</dbReference>
<feature type="domain" description="Nodulin-like" evidence="6">
    <location>
        <begin position="19"/>
        <end position="266"/>
    </location>
</feature>
<dbReference type="EMBL" id="GCKF01025676">
    <property type="protein sequence ID" value="JAG98427.1"/>
    <property type="molecule type" value="Transcribed_RNA"/>
</dbReference>
<reference evidence="8" key="1">
    <citation type="submission" date="2015-03" db="EMBL/GenBank/DDBJ databases">
        <title>A transcriptome of Araucaria cunninghamii, an australian fine timber species.</title>
        <authorList>
            <person name="Jing Yi C.J.Y."/>
            <person name="Yin San L.Y.S."/>
            <person name="Abdul Karim S.S."/>
            <person name="Wan Azmi N.N."/>
            <person name="Hercus R.R."/>
            <person name="Croft L.L."/>
        </authorList>
    </citation>
    <scope>NUCLEOTIDE SEQUENCE</scope>
    <source>
        <strain evidence="8">MI0301</strain>
        <tissue evidence="8">Leaf</tissue>
    </source>
</reference>
<dbReference type="AlphaFoldDB" id="A0A0D6R3L1"/>
<evidence type="ECO:0000259" key="7">
    <source>
        <dbReference type="Pfam" id="PF23262"/>
    </source>
</evidence>
<feature type="transmembrane region" description="Helical" evidence="5">
    <location>
        <begin position="116"/>
        <end position="137"/>
    </location>
</feature>
<keyword evidence="2 5" id="KW-0812">Transmembrane</keyword>
<keyword evidence="3 5" id="KW-1133">Transmembrane helix</keyword>
<evidence type="ECO:0000256" key="2">
    <source>
        <dbReference type="ARBA" id="ARBA00022692"/>
    </source>
</evidence>
<feature type="transmembrane region" description="Helical" evidence="5">
    <location>
        <begin position="416"/>
        <end position="438"/>
    </location>
</feature>
<feature type="transmembrane region" description="Helical" evidence="5">
    <location>
        <begin position="181"/>
        <end position="199"/>
    </location>
</feature>
<protein>
    <submittedName>
        <fullName evidence="8">Uncharacterized protein</fullName>
    </submittedName>
</protein>
<feature type="domain" description="NFD4 C-terminal" evidence="7">
    <location>
        <begin position="375"/>
        <end position="527"/>
    </location>
</feature>
<feature type="transmembrane region" description="Helical" evidence="5">
    <location>
        <begin position="383"/>
        <end position="404"/>
    </location>
</feature>
<evidence type="ECO:0000256" key="4">
    <source>
        <dbReference type="ARBA" id="ARBA00023136"/>
    </source>
</evidence>
<evidence type="ECO:0000313" key="8">
    <source>
        <dbReference type="EMBL" id="JAG98427.1"/>
    </source>
</evidence>
<dbReference type="PANTHER" id="PTHR21576">
    <property type="entry name" value="UNCHARACTERIZED NODULIN-LIKE PROTEIN"/>
    <property type="match status" value="1"/>
</dbReference>
<dbReference type="CDD" id="cd17354">
    <property type="entry name" value="MFS_Mch1p_like"/>
    <property type="match status" value="1"/>
</dbReference>
<dbReference type="Pfam" id="PF06813">
    <property type="entry name" value="Nodulin-like"/>
    <property type="match status" value="1"/>
</dbReference>
<dbReference type="GO" id="GO:0016020">
    <property type="term" value="C:membrane"/>
    <property type="evidence" value="ECO:0007669"/>
    <property type="project" value="UniProtKB-SubCell"/>
</dbReference>
<evidence type="ECO:0000256" key="3">
    <source>
        <dbReference type="ARBA" id="ARBA00022989"/>
    </source>
</evidence>
<feature type="transmembrane region" description="Helical" evidence="5">
    <location>
        <begin position="246"/>
        <end position="265"/>
    </location>
</feature>
<evidence type="ECO:0000259" key="6">
    <source>
        <dbReference type="Pfam" id="PF06813"/>
    </source>
</evidence>
<dbReference type="PANTHER" id="PTHR21576:SF154">
    <property type="entry name" value="OS04G0502800 PROTEIN"/>
    <property type="match status" value="1"/>
</dbReference>
<dbReference type="Pfam" id="PF23262">
    <property type="entry name" value="NFD4_C"/>
    <property type="match status" value="1"/>
</dbReference>
<comment type="subcellular location">
    <subcellularLocation>
        <location evidence="1">Membrane</location>
        <topology evidence="1">Multi-pass membrane protein</topology>
    </subcellularLocation>
</comment>
<sequence length="533" mass="58207">MAGLGSRIMGAVRSGLIAPWVGLVAALSIQVLAGNPYNFPLYSHRLKTVLGYNQVQLSNLGVANDIGENVGLLAGLLCNKIPPWAILLVGAATSFVGYGVIWLVISQTINPPPYYVVWLVLCLGTNSSTWFNTAVLVTNMRNFPFSRGTVAGILKGYVGLSAAVYTEIYIGLAEKDSVKQLFFLTVGLPAACLLLMYFVRPCTPASEEGSEEHGYFIFIQATSIVFAFYLLTTAIVDDVFSLDKGFISKIFVGLMFLLLLSPIGIPLKLTWNAIRDDHCTDVQKPLPMETDRLEEPLLATEENRSGSKSVAETLSEALPSSMPGENETGRENVYLCVSHPSFIEDWDQPEILLAEGEGAVRKKRRPRRGENFKLRQALVKADFWLLFIVYFCGVGSGVMVLNNLAQIGLAEGLDDVTILLSLFSIANFLGRLGGGAVSEHFVRSKAIPRTVWMTASQTVMIAAHLLLASAITGSLYFGCLLLGVCYGVQFSVMVPTASELFGLKHFGMIYNFLTMGNPLGALFFFWPPCRVYL</sequence>
<accession>A0A0D6R3L1</accession>
<feature type="transmembrane region" description="Helical" evidence="5">
    <location>
        <begin position="84"/>
        <end position="104"/>
    </location>
</feature>
<keyword evidence="4 5" id="KW-0472">Membrane</keyword>
<feature type="transmembrane region" description="Helical" evidence="5">
    <location>
        <begin position="215"/>
        <end position="234"/>
    </location>
</feature>
<feature type="transmembrane region" description="Helical" evidence="5">
    <location>
        <begin position="475"/>
        <end position="494"/>
    </location>
</feature>
<dbReference type="InterPro" id="IPR036259">
    <property type="entry name" value="MFS_trans_sf"/>
</dbReference>
<dbReference type="InterPro" id="IPR010658">
    <property type="entry name" value="Nodulin-like"/>
</dbReference>
<evidence type="ECO:0000256" key="1">
    <source>
        <dbReference type="ARBA" id="ARBA00004141"/>
    </source>
</evidence>
<name>A0A0D6R3L1_ARACU</name>
<evidence type="ECO:0000256" key="5">
    <source>
        <dbReference type="SAM" id="Phobius"/>
    </source>
</evidence>